<dbReference type="AlphaFoldDB" id="A0A2Z4FJ30"/>
<evidence type="ECO:0000313" key="1">
    <source>
        <dbReference type="EMBL" id="AWV88942.1"/>
    </source>
</evidence>
<dbReference type="InterPro" id="IPR019734">
    <property type="entry name" value="TPR_rpt"/>
</dbReference>
<dbReference type="PROSITE" id="PS50005">
    <property type="entry name" value="TPR"/>
    <property type="match status" value="1"/>
</dbReference>
<dbReference type="Gene3D" id="2.60.40.1120">
    <property type="entry name" value="Carboxypeptidase-like, regulatory domain"/>
    <property type="match status" value="1"/>
</dbReference>
<gene>
    <name evidence="1" type="ORF">DN745_06140</name>
</gene>
<dbReference type="Gene3D" id="1.25.40.10">
    <property type="entry name" value="Tetratricopeptide repeat domain"/>
    <property type="match status" value="1"/>
</dbReference>
<sequence>MRNMNWRNEILKVSALAAPLIISVGIGGATLGWSSAAQAQQPAPKAGSTSSDEEVAKQVLALIREANTAYDAEDYTTAAAKYSEAYALYPDPAILVRMGKTAEKMGKTDEAIGHYKEFVRLLPDDPTSAELQREITKLEKSATVQVTVASEPAGAQVFVDDEIAPLETLTPATVELTPGKYSLRIEKDGFESYTEAVKVVAGQEQQVSVTLTRQMLSDVSAANFETEPVEESDGLRLDIYGWTTLGLGVATLATSGVFYALASTAEDDVNTYNKRAPDASREDLQDLKDSATNNYKVGNITAIAGGVLTAVGAGLVTYHYLSADEADAGPTIVWGLDAAGDSKSAWLGINGSF</sequence>
<dbReference type="Pfam" id="PF08308">
    <property type="entry name" value="PEGA"/>
    <property type="match status" value="1"/>
</dbReference>
<dbReference type="Proteomes" id="UP000249799">
    <property type="component" value="Chromosome"/>
</dbReference>
<proteinExistence type="predicted"/>
<dbReference type="EMBL" id="CP030032">
    <property type="protein sequence ID" value="AWV88942.1"/>
    <property type="molecule type" value="Genomic_DNA"/>
</dbReference>
<evidence type="ECO:0000313" key="2">
    <source>
        <dbReference type="Proteomes" id="UP000249799"/>
    </source>
</evidence>
<dbReference type="OrthoDB" id="5497297at2"/>
<organism evidence="1 2">
    <name type="scientific">Bradymonas sediminis</name>
    <dbReference type="NCBI Taxonomy" id="1548548"/>
    <lineage>
        <taxon>Bacteria</taxon>
        <taxon>Deltaproteobacteria</taxon>
        <taxon>Bradymonadales</taxon>
        <taxon>Bradymonadaceae</taxon>
        <taxon>Bradymonas</taxon>
    </lineage>
</organism>
<name>A0A2Z4FJ30_9DELT</name>
<protein>
    <submittedName>
        <fullName evidence="1">Uncharacterized protein</fullName>
    </submittedName>
</protein>
<dbReference type="KEGG" id="bsed:DN745_06140"/>
<reference evidence="1 2" key="1">
    <citation type="submission" date="2018-06" db="EMBL/GenBank/DDBJ databases">
        <title>Lujinxingia sediminis gen. nov. sp. nov., a new facultative anaerobic member of the class Deltaproteobacteria, and proposal of Lujinxingaceae fam. nov.</title>
        <authorList>
            <person name="Guo L.-Y."/>
            <person name="Li C.-M."/>
            <person name="Wang S."/>
            <person name="Du Z.-J."/>
        </authorList>
    </citation>
    <scope>NUCLEOTIDE SEQUENCE [LARGE SCALE GENOMIC DNA]</scope>
    <source>
        <strain evidence="1 2">FA350</strain>
    </source>
</reference>
<accession>A0A2Z4FJ30</accession>
<dbReference type="InterPro" id="IPR013229">
    <property type="entry name" value="PEGA"/>
</dbReference>
<dbReference type="SUPFAM" id="SSF48452">
    <property type="entry name" value="TPR-like"/>
    <property type="match status" value="1"/>
</dbReference>
<keyword evidence="2" id="KW-1185">Reference proteome</keyword>
<dbReference type="InterPro" id="IPR011990">
    <property type="entry name" value="TPR-like_helical_dom_sf"/>
</dbReference>